<evidence type="ECO:0000313" key="2">
    <source>
        <dbReference type="Proteomes" id="UP001152888"/>
    </source>
</evidence>
<accession>A0A9P0P133</accession>
<proteinExistence type="predicted"/>
<dbReference type="EMBL" id="CAKOFQ010006716">
    <property type="protein sequence ID" value="CAH1964582.1"/>
    <property type="molecule type" value="Genomic_DNA"/>
</dbReference>
<protein>
    <submittedName>
        <fullName evidence="1">Uncharacterized protein</fullName>
    </submittedName>
</protein>
<reference evidence="1" key="1">
    <citation type="submission" date="2022-03" db="EMBL/GenBank/DDBJ databases">
        <authorList>
            <person name="Sayadi A."/>
        </authorList>
    </citation>
    <scope>NUCLEOTIDE SEQUENCE</scope>
</reference>
<comment type="caution">
    <text evidence="1">The sequence shown here is derived from an EMBL/GenBank/DDBJ whole genome shotgun (WGS) entry which is preliminary data.</text>
</comment>
<keyword evidence="2" id="KW-1185">Reference proteome</keyword>
<name>A0A9P0P133_ACAOB</name>
<evidence type="ECO:0000313" key="1">
    <source>
        <dbReference type="EMBL" id="CAH1964582.1"/>
    </source>
</evidence>
<organism evidence="1 2">
    <name type="scientific">Acanthoscelides obtectus</name>
    <name type="common">Bean weevil</name>
    <name type="synonym">Bruchus obtectus</name>
    <dbReference type="NCBI Taxonomy" id="200917"/>
    <lineage>
        <taxon>Eukaryota</taxon>
        <taxon>Metazoa</taxon>
        <taxon>Ecdysozoa</taxon>
        <taxon>Arthropoda</taxon>
        <taxon>Hexapoda</taxon>
        <taxon>Insecta</taxon>
        <taxon>Pterygota</taxon>
        <taxon>Neoptera</taxon>
        <taxon>Endopterygota</taxon>
        <taxon>Coleoptera</taxon>
        <taxon>Polyphaga</taxon>
        <taxon>Cucujiformia</taxon>
        <taxon>Chrysomeloidea</taxon>
        <taxon>Chrysomelidae</taxon>
        <taxon>Bruchinae</taxon>
        <taxon>Bruchini</taxon>
        <taxon>Acanthoscelides</taxon>
    </lineage>
</organism>
<dbReference type="Proteomes" id="UP001152888">
    <property type="component" value="Unassembled WGS sequence"/>
</dbReference>
<gene>
    <name evidence="1" type="ORF">ACAOBT_LOCUS5890</name>
</gene>
<dbReference type="AlphaFoldDB" id="A0A9P0P133"/>
<sequence>MANGVDSLRTFNHQRNPNKCGLRKLILVPNYEAISYKLRSVKVICNSISYLQKKYTNYLPFDDGDDLKKIKVPLPFTIGHYEKNVVSGVL</sequence>